<dbReference type="AlphaFoldDB" id="U6L1A6"/>
<keyword evidence="2" id="KW-1185">Reference proteome</keyword>
<name>U6L1A6_EIMTE</name>
<dbReference type="RefSeq" id="XP_013234946.1">
    <property type="nucleotide sequence ID" value="XM_013379492.1"/>
</dbReference>
<dbReference type="VEuPathDB" id="ToxoDB:ETH_00037320"/>
<dbReference type="Proteomes" id="UP000030747">
    <property type="component" value="Unassembled WGS sequence"/>
</dbReference>
<dbReference type="GeneID" id="25256505"/>
<dbReference type="VEuPathDB" id="ToxoDB:ETH2_0823000"/>
<dbReference type="EMBL" id="HG676674">
    <property type="protein sequence ID" value="CDJ44197.1"/>
    <property type="molecule type" value="Genomic_DNA"/>
</dbReference>
<proteinExistence type="predicted"/>
<organism evidence="1 2">
    <name type="scientific">Eimeria tenella</name>
    <name type="common">Coccidian parasite</name>
    <dbReference type="NCBI Taxonomy" id="5802"/>
    <lineage>
        <taxon>Eukaryota</taxon>
        <taxon>Sar</taxon>
        <taxon>Alveolata</taxon>
        <taxon>Apicomplexa</taxon>
        <taxon>Conoidasida</taxon>
        <taxon>Coccidia</taxon>
        <taxon>Eucoccidiorida</taxon>
        <taxon>Eimeriorina</taxon>
        <taxon>Eimeriidae</taxon>
        <taxon>Eimeria</taxon>
    </lineage>
</organism>
<evidence type="ECO:0000313" key="2">
    <source>
        <dbReference type="Proteomes" id="UP000030747"/>
    </source>
</evidence>
<reference evidence="1" key="1">
    <citation type="submission" date="2013-10" db="EMBL/GenBank/DDBJ databases">
        <title>Genomic analysis of the causative agents of coccidiosis in chickens.</title>
        <authorList>
            <person name="Reid A.J."/>
            <person name="Blake D."/>
            <person name="Billington K."/>
            <person name="Browne H."/>
            <person name="Dunn M."/>
            <person name="Hung S."/>
            <person name="Kawahara F."/>
            <person name="Miranda-Saavedra D."/>
            <person name="Mourier T."/>
            <person name="Nagra H."/>
            <person name="Otto T.D."/>
            <person name="Rawlings N."/>
            <person name="Sanchez A."/>
            <person name="Sanders M."/>
            <person name="Subramaniam C."/>
            <person name="Tay Y."/>
            <person name="Dear P."/>
            <person name="Doerig C."/>
            <person name="Gruber A."/>
            <person name="Parkinson J."/>
            <person name="Shirley M."/>
            <person name="Wan K.L."/>
            <person name="Berriman M."/>
            <person name="Tomley F."/>
            <person name="Pain A."/>
        </authorList>
    </citation>
    <scope>NUCLEOTIDE SEQUENCE [LARGE SCALE GENOMIC DNA]</scope>
    <source>
        <strain evidence="1">Houghton</strain>
    </source>
</reference>
<feature type="non-terminal residue" evidence="1">
    <location>
        <position position="61"/>
    </location>
</feature>
<sequence>MLSDPFYISFVASLEQKENEEKTIKFGSPQVQNQIVDDENTLLSPLLLRLREKSGKQTFVK</sequence>
<protein>
    <submittedName>
        <fullName evidence="1">Uncharacterized protein</fullName>
    </submittedName>
</protein>
<gene>
    <name evidence="1" type="ORF">ETH_00037320</name>
</gene>
<accession>U6L1A6</accession>
<evidence type="ECO:0000313" key="1">
    <source>
        <dbReference type="EMBL" id="CDJ44197.1"/>
    </source>
</evidence>
<reference evidence="1" key="2">
    <citation type="submission" date="2013-10" db="EMBL/GenBank/DDBJ databases">
        <authorList>
            <person name="Aslett M."/>
        </authorList>
    </citation>
    <scope>NUCLEOTIDE SEQUENCE [LARGE SCALE GENOMIC DNA]</scope>
    <source>
        <strain evidence="1">Houghton</strain>
    </source>
</reference>